<name>A0A4R2N473_9BURK</name>
<dbReference type="Pfam" id="PF03992">
    <property type="entry name" value="ABM"/>
    <property type="match status" value="1"/>
</dbReference>
<proteinExistence type="predicted"/>
<dbReference type="InterPro" id="IPR011008">
    <property type="entry name" value="Dimeric_a/b-barrel"/>
</dbReference>
<comment type="caution">
    <text evidence="3">The sequence shown here is derived from an EMBL/GenBank/DDBJ whole genome shotgun (WGS) entry which is preliminary data.</text>
</comment>
<dbReference type="EMBL" id="SLXH01000025">
    <property type="protein sequence ID" value="TCP15358.1"/>
    <property type="molecule type" value="Genomic_DNA"/>
</dbReference>
<dbReference type="PANTHER" id="PTHR40057">
    <property type="entry name" value="SLR1162 PROTEIN"/>
    <property type="match status" value="1"/>
</dbReference>
<keyword evidence="4" id="KW-1185">Reference proteome</keyword>
<accession>A0A4R2N473</accession>
<dbReference type="AlphaFoldDB" id="A0A4R2N473"/>
<dbReference type="OrthoDB" id="1494254at2"/>
<protein>
    <recommendedName>
        <fullName evidence="2">ABM domain-containing protein</fullName>
    </recommendedName>
</protein>
<dbReference type="Proteomes" id="UP000295182">
    <property type="component" value="Unassembled WGS sequence"/>
</dbReference>
<evidence type="ECO:0000313" key="4">
    <source>
        <dbReference type="Proteomes" id="UP000295182"/>
    </source>
</evidence>
<dbReference type="Gene3D" id="3.30.70.100">
    <property type="match status" value="2"/>
</dbReference>
<feature type="transmembrane region" description="Helical" evidence="1">
    <location>
        <begin position="246"/>
        <end position="270"/>
    </location>
</feature>
<reference evidence="3 4" key="1">
    <citation type="submission" date="2019-03" db="EMBL/GenBank/DDBJ databases">
        <title>Genomic Encyclopedia of Type Strains, Phase IV (KMG-IV): sequencing the most valuable type-strain genomes for metagenomic binning, comparative biology and taxonomic classification.</title>
        <authorList>
            <person name="Goeker M."/>
        </authorList>
    </citation>
    <scope>NUCLEOTIDE SEQUENCE [LARGE SCALE GENOMIC DNA]</scope>
    <source>
        <strain evidence="3 4">DSM 1837</strain>
    </source>
</reference>
<feature type="transmembrane region" description="Helical" evidence="1">
    <location>
        <begin position="291"/>
        <end position="314"/>
    </location>
</feature>
<dbReference type="InterPro" id="IPR007138">
    <property type="entry name" value="ABM_dom"/>
</dbReference>
<keyword evidence="1" id="KW-0472">Membrane</keyword>
<evidence type="ECO:0000313" key="3">
    <source>
        <dbReference type="EMBL" id="TCP15358.1"/>
    </source>
</evidence>
<dbReference type="PANTHER" id="PTHR40057:SF1">
    <property type="entry name" value="SLR1162 PROTEIN"/>
    <property type="match status" value="1"/>
</dbReference>
<evidence type="ECO:0000259" key="2">
    <source>
        <dbReference type="Pfam" id="PF03992"/>
    </source>
</evidence>
<dbReference type="InterPro" id="IPR038762">
    <property type="entry name" value="ABM_predict"/>
</dbReference>
<gene>
    <name evidence="3" type="ORF">EV674_12543</name>
</gene>
<feature type="transmembrane region" description="Helical" evidence="1">
    <location>
        <begin position="220"/>
        <end position="240"/>
    </location>
</feature>
<dbReference type="RefSeq" id="WP_119013766.1">
    <property type="nucleotide sequence ID" value="NZ_QXNC01000022.1"/>
</dbReference>
<keyword evidence="1" id="KW-0812">Transmembrane</keyword>
<sequence>MSSIAVLVLSAKVRPEKIRDFFEWQLQYSKAVTVFPGFSSSDVIPPAEEKGTDWTMILNFRSDKELAAWKENPQSHQLADAARIFLDNSRLEEKVPASAPGDAPGTYVTEAIFSSIKPGMENTYREWTFRIQAAQAKYPGYRGMYLQAPASSQGHHWTTLLRYASAQELEAWMTSAERAELLKESKGFIDNEESMRFGTAFPGWIPVPSHHGKSAPPWKIALLVLLGLFPVVMLEIKFLSPLLAPLGWGVSATTFIGNALSVAVTSFYTVPASIRWFNWWLFPDQQKAGAVSLQGLAVLAVLFALEIVFFSWLLSGA</sequence>
<organism evidence="3 4">
    <name type="scientific">Simplicispira metamorpha</name>
    <dbReference type="NCBI Taxonomy" id="80881"/>
    <lineage>
        <taxon>Bacteria</taxon>
        <taxon>Pseudomonadati</taxon>
        <taxon>Pseudomonadota</taxon>
        <taxon>Betaproteobacteria</taxon>
        <taxon>Burkholderiales</taxon>
        <taxon>Comamonadaceae</taxon>
        <taxon>Simplicispira</taxon>
    </lineage>
</organism>
<dbReference type="SUPFAM" id="SSF54909">
    <property type="entry name" value="Dimeric alpha+beta barrel"/>
    <property type="match status" value="2"/>
</dbReference>
<evidence type="ECO:0000256" key="1">
    <source>
        <dbReference type="SAM" id="Phobius"/>
    </source>
</evidence>
<feature type="domain" description="ABM" evidence="2">
    <location>
        <begin position="110"/>
        <end position="178"/>
    </location>
</feature>
<keyword evidence="1" id="KW-1133">Transmembrane helix</keyword>